<protein>
    <submittedName>
        <fullName evidence="2">Uncharacterized protein</fullName>
    </submittedName>
</protein>
<evidence type="ECO:0000313" key="3">
    <source>
        <dbReference type="Proteomes" id="UP000242972"/>
    </source>
</evidence>
<gene>
    <name evidence="2" type="ORF">C7B46_05940</name>
</gene>
<name>A0A2T2XIG7_9FIRM</name>
<keyword evidence="1" id="KW-1133">Transmembrane helix</keyword>
<organism evidence="2 3">
    <name type="scientific">Sulfobacillus benefaciens</name>
    <dbReference type="NCBI Taxonomy" id="453960"/>
    <lineage>
        <taxon>Bacteria</taxon>
        <taxon>Bacillati</taxon>
        <taxon>Bacillota</taxon>
        <taxon>Clostridia</taxon>
        <taxon>Eubacteriales</taxon>
        <taxon>Clostridiales Family XVII. Incertae Sedis</taxon>
        <taxon>Sulfobacillus</taxon>
    </lineage>
</organism>
<comment type="caution">
    <text evidence="2">The sequence shown here is derived from an EMBL/GenBank/DDBJ whole genome shotgun (WGS) entry which is preliminary data.</text>
</comment>
<feature type="transmembrane region" description="Helical" evidence="1">
    <location>
        <begin position="74"/>
        <end position="92"/>
    </location>
</feature>
<proteinExistence type="predicted"/>
<feature type="transmembrane region" description="Helical" evidence="1">
    <location>
        <begin position="34"/>
        <end position="53"/>
    </location>
</feature>
<reference evidence="2 3" key="1">
    <citation type="journal article" date="2014" name="BMC Genomics">
        <title>Comparison of environmental and isolate Sulfobacillus genomes reveals diverse carbon, sulfur, nitrogen, and hydrogen metabolisms.</title>
        <authorList>
            <person name="Justice N.B."/>
            <person name="Norman A."/>
            <person name="Brown C.T."/>
            <person name="Singh A."/>
            <person name="Thomas B.C."/>
            <person name="Banfield J.F."/>
        </authorList>
    </citation>
    <scope>NUCLEOTIDE SEQUENCE [LARGE SCALE GENOMIC DNA]</scope>
    <source>
        <strain evidence="2">AMDSBA4</strain>
    </source>
</reference>
<keyword evidence="1" id="KW-0472">Membrane</keyword>
<evidence type="ECO:0000256" key="1">
    <source>
        <dbReference type="SAM" id="Phobius"/>
    </source>
</evidence>
<sequence length="126" mass="13870">MKEFTNLWRKSAAVSLGLAALLAVAGLVTESNAIWGVALGIIPGVIDLVGLGLRLPLWARLNQRAAVTSINLRLMSRLMVLAVYFYILHRYTQVNLKFAVVAVFLPHVIYGLWAFIQHKGKGVKEG</sequence>
<feature type="transmembrane region" description="Helical" evidence="1">
    <location>
        <begin position="98"/>
        <end position="116"/>
    </location>
</feature>
<evidence type="ECO:0000313" key="2">
    <source>
        <dbReference type="EMBL" id="PSR34267.1"/>
    </source>
</evidence>
<feature type="transmembrane region" description="Helical" evidence="1">
    <location>
        <begin position="12"/>
        <end position="28"/>
    </location>
</feature>
<accession>A0A2T2XIG7</accession>
<dbReference type="AlphaFoldDB" id="A0A2T2XIG7"/>
<dbReference type="Proteomes" id="UP000242972">
    <property type="component" value="Unassembled WGS sequence"/>
</dbReference>
<dbReference type="EMBL" id="PXYW01000010">
    <property type="protein sequence ID" value="PSR34267.1"/>
    <property type="molecule type" value="Genomic_DNA"/>
</dbReference>
<keyword evidence="1" id="KW-0812">Transmembrane</keyword>